<comment type="similarity">
    <text evidence="3">Belongs to the Cu-Zn superoxide dismutase family.</text>
</comment>
<comment type="catalytic activity">
    <reaction evidence="7">
        <text>2 superoxide + 2 H(+) = H2O2 + O2</text>
        <dbReference type="Rhea" id="RHEA:20696"/>
        <dbReference type="ChEBI" id="CHEBI:15378"/>
        <dbReference type="ChEBI" id="CHEBI:15379"/>
        <dbReference type="ChEBI" id="CHEBI:16240"/>
        <dbReference type="ChEBI" id="CHEBI:18421"/>
        <dbReference type="EC" id="1.15.1.1"/>
    </reaction>
</comment>
<dbReference type="GO" id="GO:0005576">
    <property type="term" value="C:extracellular region"/>
    <property type="evidence" value="ECO:0007669"/>
    <property type="project" value="UniProtKB-SubCell"/>
</dbReference>
<evidence type="ECO:0000256" key="2">
    <source>
        <dbReference type="ARBA" id="ARBA00004613"/>
    </source>
</evidence>
<evidence type="ECO:0000256" key="4">
    <source>
        <dbReference type="ARBA" id="ARBA00012682"/>
    </source>
</evidence>
<dbReference type="KEGG" id="trg:TRUGW13939_03005"/>
<evidence type="ECO:0000256" key="1">
    <source>
        <dbReference type="ARBA" id="ARBA00004196"/>
    </source>
</evidence>
<evidence type="ECO:0000256" key="8">
    <source>
        <dbReference type="SAM" id="SignalP"/>
    </source>
</evidence>
<evidence type="ECO:0000256" key="5">
    <source>
        <dbReference type="ARBA" id="ARBA00022525"/>
    </source>
</evidence>
<gene>
    <name evidence="10" type="ORF">TRUGW13939_03005</name>
</gene>
<dbReference type="InterPro" id="IPR001424">
    <property type="entry name" value="SOD_Cu_Zn_dom"/>
</dbReference>
<proteinExistence type="inferred from homology"/>
<reference evidence="11" key="1">
    <citation type="submission" date="2020-06" db="EMBL/GenBank/DDBJ databases">
        <title>A chromosome-scale genome assembly of Talaromyces rugulosus W13939.</title>
        <authorList>
            <person name="Wang B."/>
            <person name="Guo L."/>
            <person name="Ye K."/>
            <person name="Wang L."/>
        </authorList>
    </citation>
    <scope>NUCLEOTIDE SEQUENCE [LARGE SCALE GENOMIC DNA]</scope>
    <source>
        <strain evidence="11">W13939</strain>
    </source>
</reference>
<dbReference type="GO" id="GO:0005507">
    <property type="term" value="F:copper ion binding"/>
    <property type="evidence" value="ECO:0007669"/>
    <property type="project" value="InterPro"/>
</dbReference>
<feature type="domain" description="Superoxide dismutase copper/zinc binding" evidence="9">
    <location>
        <begin position="47"/>
        <end position="168"/>
    </location>
</feature>
<dbReference type="FunFam" id="2.60.40.200:FF:000007">
    <property type="entry name" value="Cell surface Cu-only superoxide dismutase 5"/>
    <property type="match status" value="1"/>
</dbReference>
<feature type="chain" id="PRO_5028887953" description="superoxide dismutase" evidence="8">
    <location>
        <begin position="17"/>
        <end position="251"/>
    </location>
</feature>
<dbReference type="GO" id="GO:0004784">
    <property type="term" value="F:superoxide dismutase activity"/>
    <property type="evidence" value="ECO:0007669"/>
    <property type="project" value="UniProtKB-EC"/>
</dbReference>
<evidence type="ECO:0000256" key="6">
    <source>
        <dbReference type="ARBA" id="ARBA00022862"/>
    </source>
</evidence>
<keyword evidence="6" id="KW-0049">Antioxidant</keyword>
<sequence length="251" mass="26077">MYRLVVLASLVLSVMAQQFTEAPVITGNKEVVYTASLFNSKASTIRGNISATAGPDGIGLWFRVSLTGLPENVGPFPYHVHNDKVPSDGNCTAAGSHLDPYNRTEVPPCDSSQPATCQLGDLSGKHGAATVASGVTDFYVEYTDYYLSDRSESIAFIGNRSIVVHAANGTRLNCGNFVLGSDQLPVPFSQPRPSSSASIPPAKTVVPIATPASSSAVTPNPSNAIVRGAASKATGMSLGGLIMAIAAFALF</sequence>
<protein>
    <recommendedName>
        <fullName evidence="4">superoxide dismutase</fullName>
        <ecNumber evidence="4">1.15.1.1</ecNumber>
    </recommendedName>
</protein>
<organism evidence="10 11">
    <name type="scientific">Talaromyces rugulosus</name>
    <name type="common">Penicillium rugulosum</name>
    <dbReference type="NCBI Taxonomy" id="121627"/>
    <lineage>
        <taxon>Eukaryota</taxon>
        <taxon>Fungi</taxon>
        <taxon>Dikarya</taxon>
        <taxon>Ascomycota</taxon>
        <taxon>Pezizomycotina</taxon>
        <taxon>Eurotiomycetes</taxon>
        <taxon>Eurotiomycetidae</taxon>
        <taxon>Eurotiales</taxon>
        <taxon>Trichocomaceae</taxon>
        <taxon>Talaromyces</taxon>
        <taxon>Talaromyces sect. Islandici</taxon>
    </lineage>
</organism>
<dbReference type="Pfam" id="PF00080">
    <property type="entry name" value="Sod_Cu"/>
    <property type="match status" value="1"/>
</dbReference>
<feature type="signal peptide" evidence="8">
    <location>
        <begin position="1"/>
        <end position="16"/>
    </location>
</feature>
<dbReference type="OrthoDB" id="159229at2759"/>
<evidence type="ECO:0000256" key="7">
    <source>
        <dbReference type="ARBA" id="ARBA00049204"/>
    </source>
</evidence>
<dbReference type="InterPro" id="IPR036423">
    <property type="entry name" value="SOD-like_Cu/Zn_dom_sf"/>
</dbReference>
<evidence type="ECO:0000313" key="10">
    <source>
        <dbReference type="EMBL" id="QKX55906.1"/>
    </source>
</evidence>
<comment type="subcellular location">
    <subcellularLocation>
        <location evidence="1">Cell envelope</location>
    </subcellularLocation>
    <subcellularLocation>
        <location evidence="2">Secreted</location>
    </subcellularLocation>
</comment>
<keyword evidence="8" id="KW-0732">Signal</keyword>
<dbReference type="GeneID" id="55990511"/>
<dbReference type="SUPFAM" id="SSF49329">
    <property type="entry name" value="Cu,Zn superoxide dismutase-like"/>
    <property type="match status" value="1"/>
</dbReference>
<dbReference type="RefSeq" id="XP_035342084.1">
    <property type="nucleotide sequence ID" value="XM_035486191.1"/>
</dbReference>
<dbReference type="PANTHER" id="PTHR10003">
    <property type="entry name" value="SUPEROXIDE DISMUTASE CU-ZN -RELATED"/>
    <property type="match status" value="1"/>
</dbReference>
<name>A0A7H8QPW6_TALRU</name>
<dbReference type="Gene3D" id="2.60.40.200">
    <property type="entry name" value="Superoxide dismutase, copper/zinc binding domain"/>
    <property type="match status" value="1"/>
</dbReference>
<dbReference type="EMBL" id="CP055899">
    <property type="protein sequence ID" value="QKX55906.1"/>
    <property type="molecule type" value="Genomic_DNA"/>
</dbReference>
<evidence type="ECO:0000313" key="11">
    <source>
        <dbReference type="Proteomes" id="UP000509510"/>
    </source>
</evidence>
<evidence type="ECO:0000256" key="3">
    <source>
        <dbReference type="ARBA" id="ARBA00010457"/>
    </source>
</evidence>
<dbReference type="InterPro" id="IPR024134">
    <property type="entry name" value="SOD_Cu/Zn_/chaperone"/>
</dbReference>
<keyword evidence="11" id="KW-1185">Reference proteome</keyword>
<dbReference type="Proteomes" id="UP000509510">
    <property type="component" value="Chromosome II"/>
</dbReference>
<dbReference type="AlphaFoldDB" id="A0A7H8QPW6"/>
<evidence type="ECO:0000259" key="9">
    <source>
        <dbReference type="Pfam" id="PF00080"/>
    </source>
</evidence>
<dbReference type="EC" id="1.15.1.1" evidence="4"/>
<keyword evidence="5" id="KW-0964">Secreted</keyword>
<accession>A0A7H8QPW6</accession>